<evidence type="ECO:0000313" key="1">
    <source>
        <dbReference type="Proteomes" id="UP000095283"/>
    </source>
</evidence>
<dbReference type="AlphaFoldDB" id="A0A1I7WF46"/>
<accession>A0A1I7WF46</accession>
<dbReference type="Proteomes" id="UP000095283">
    <property type="component" value="Unplaced"/>
</dbReference>
<sequence>MPFIDIVLNLLIYSCTILLAYLHRTTSPIRSGGQRKSNIIFRRILHALDWTSFSASPTSAEKVPLSYGRILTRRSTNYKHWERKCTKHDNIQSSRLLVDVRLPEGCYGRSPVDRRRLSRKRILGFRCNERQPIPHSFHFRNFSMQNFLGEAFCLPQTTRCTDVLIVETIAIVLYVQIEFLYSTLWSEVAEKIPVPSFCCHLYYCQAKPLDKYSRPQVSENTPYLNILICDRLRILLFVLKHGKNRYCFSEHQHNNFLNISVKYYSTRPDVAIGRQRMKLNDHSTTHDNDREISHCSHHMHNLCIYLFTHTKSRHS</sequence>
<protein>
    <submittedName>
        <fullName evidence="2">Secreted protein</fullName>
    </submittedName>
</protein>
<proteinExistence type="predicted"/>
<dbReference type="WBParaSite" id="Hba_03599">
    <property type="protein sequence ID" value="Hba_03599"/>
    <property type="gene ID" value="Hba_03599"/>
</dbReference>
<name>A0A1I7WF46_HETBA</name>
<keyword evidence="1" id="KW-1185">Reference proteome</keyword>
<organism evidence="1 2">
    <name type="scientific">Heterorhabditis bacteriophora</name>
    <name type="common">Entomopathogenic nematode worm</name>
    <dbReference type="NCBI Taxonomy" id="37862"/>
    <lineage>
        <taxon>Eukaryota</taxon>
        <taxon>Metazoa</taxon>
        <taxon>Ecdysozoa</taxon>
        <taxon>Nematoda</taxon>
        <taxon>Chromadorea</taxon>
        <taxon>Rhabditida</taxon>
        <taxon>Rhabditina</taxon>
        <taxon>Rhabditomorpha</taxon>
        <taxon>Strongyloidea</taxon>
        <taxon>Heterorhabditidae</taxon>
        <taxon>Heterorhabditis</taxon>
    </lineage>
</organism>
<reference evidence="2" key="1">
    <citation type="submission" date="2016-11" db="UniProtKB">
        <authorList>
            <consortium name="WormBaseParasite"/>
        </authorList>
    </citation>
    <scope>IDENTIFICATION</scope>
</reference>
<evidence type="ECO:0000313" key="2">
    <source>
        <dbReference type="WBParaSite" id="Hba_03599"/>
    </source>
</evidence>